<dbReference type="Pfam" id="PF00733">
    <property type="entry name" value="Asn_synthase"/>
    <property type="match status" value="1"/>
</dbReference>
<feature type="active site" description="For GATase activity" evidence="9">
    <location>
        <position position="2"/>
    </location>
</feature>
<evidence type="ECO:0000256" key="10">
    <source>
        <dbReference type="PIRSR" id="PIRSR001589-2"/>
    </source>
</evidence>
<comment type="caution">
    <text evidence="13">The sequence shown here is derived from an EMBL/GenBank/DDBJ whole genome shotgun (WGS) entry which is preliminary data.</text>
</comment>
<evidence type="ECO:0000256" key="1">
    <source>
        <dbReference type="ARBA" id="ARBA00005187"/>
    </source>
</evidence>
<dbReference type="PANTHER" id="PTHR43284:SF1">
    <property type="entry name" value="ASPARAGINE SYNTHETASE"/>
    <property type="match status" value="1"/>
</dbReference>
<feature type="binding site" evidence="10">
    <location>
        <position position="297"/>
    </location>
    <ligand>
        <name>ATP</name>
        <dbReference type="ChEBI" id="CHEBI:30616"/>
    </ligand>
</feature>
<dbReference type="GO" id="GO:0005524">
    <property type="term" value="F:ATP binding"/>
    <property type="evidence" value="ECO:0007669"/>
    <property type="project" value="UniProtKB-KW"/>
</dbReference>
<dbReference type="PIRSF" id="PIRSF001589">
    <property type="entry name" value="Asn_synthetase_glu-h"/>
    <property type="match status" value="1"/>
</dbReference>
<keyword evidence="14" id="KW-1185">Reference proteome</keyword>
<dbReference type="InterPro" id="IPR029055">
    <property type="entry name" value="Ntn_hydrolases_N"/>
</dbReference>
<accession>A0A918I259</accession>
<feature type="site" description="Important for beta-aspartyl-AMP intermediate formation" evidence="11">
    <location>
        <position position="373"/>
    </location>
</feature>
<dbReference type="SUPFAM" id="SSF56235">
    <property type="entry name" value="N-terminal nucleophile aminohydrolases (Ntn hydrolases)"/>
    <property type="match status" value="1"/>
</dbReference>
<dbReference type="GO" id="GO:0006529">
    <property type="term" value="P:asparagine biosynthetic process"/>
    <property type="evidence" value="ECO:0007669"/>
    <property type="project" value="UniProtKB-KW"/>
</dbReference>
<dbReference type="RefSeq" id="WP_189552659.1">
    <property type="nucleotide sequence ID" value="NZ_BMTP01000011.1"/>
</dbReference>
<keyword evidence="5 10" id="KW-0067">ATP-binding</keyword>
<comment type="similarity">
    <text evidence="2">Belongs to the asparagine synthetase family.</text>
</comment>
<dbReference type="EC" id="6.3.5.4" evidence="3"/>
<protein>
    <recommendedName>
        <fullName evidence="3">asparagine synthase (glutamine-hydrolyzing)</fullName>
        <ecNumber evidence="3">6.3.5.4</ecNumber>
    </recommendedName>
</protein>
<dbReference type="InterPro" id="IPR017932">
    <property type="entry name" value="GATase_2_dom"/>
</dbReference>
<proteinExistence type="inferred from homology"/>
<dbReference type="InterPro" id="IPR033738">
    <property type="entry name" value="AsnB_N"/>
</dbReference>
<comment type="pathway">
    <text evidence="1">Amino-acid biosynthesis; L-asparagine biosynthesis; L-asparagine from L-aspartate (L-Gln route): step 1/1.</text>
</comment>
<name>A0A918I259_9ACTN</name>
<evidence type="ECO:0000313" key="14">
    <source>
        <dbReference type="Proteomes" id="UP000636661"/>
    </source>
</evidence>
<dbReference type="InterPro" id="IPR006426">
    <property type="entry name" value="Asn_synth_AEB"/>
</dbReference>
<dbReference type="SUPFAM" id="SSF52402">
    <property type="entry name" value="Adenine nucleotide alpha hydrolases-like"/>
    <property type="match status" value="1"/>
</dbReference>
<dbReference type="Proteomes" id="UP000636661">
    <property type="component" value="Unassembled WGS sequence"/>
</dbReference>
<dbReference type="InterPro" id="IPR014729">
    <property type="entry name" value="Rossmann-like_a/b/a_fold"/>
</dbReference>
<evidence type="ECO:0000256" key="4">
    <source>
        <dbReference type="ARBA" id="ARBA00022741"/>
    </source>
</evidence>
<evidence type="ECO:0000256" key="3">
    <source>
        <dbReference type="ARBA" id="ARBA00012737"/>
    </source>
</evidence>
<dbReference type="Gene3D" id="3.40.50.620">
    <property type="entry name" value="HUPs"/>
    <property type="match status" value="1"/>
</dbReference>
<feature type="binding site" evidence="10">
    <location>
        <position position="97"/>
    </location>
    <ligand>
        <name>L-glutamine</name>
        <dbReference type="ChEBI" id="CHEBI:58359"/>
    </ligand>
</feature>
<dbReference type="GO" id="GO:0004066">
    <property type="term" value="F:asparagine synthase (glutamine-hydrolyzing) activity"/>
    <property type="evidence" value="ECO:0007669"/>
    <property type="project" value="UniProtKB-EC"/>
</dbReference>
<evidence type="ECO:0000256" key="9">
    <source>
        <dbReference type="PIRSR" id="PIRSR001589-1"/>
    </source>
</evidence>
<evidence type="ECO:0000259" key="12">
    <source>
        <dbReference type="PROSITE" id="PS51278"/>
    </source>
</evidence>
<organism evidence="13 14">
    <name type="scientific">Streptomyces lavendofoliae</name>
    <dbReference type="NCBI Taxonomy" id="67314"/>
    <lineage>
        <taxon>Bacteria</taxon>
        <taxon>Bacillati</taxon>
        <taxon>Actinomycetota</taxon>
        <taxon>Actinomycetes</taxon>
        <taxon>Kitasatosporales</taxon>
        <taxon>Streptomycetaceae</taxon>
        <taxon>Streptomyces</taxon>
    </lineage>
</organism>
<keyword evidence="4 10" id="KW-0547">Nucleotide-binding</keyword>
<dbReference type="InterPro" id="IPR051786">
    <property type="entry name" value="ASN_synthetase/amidase"/>
</dbReference>
<keyword evidence="7 9" id="KW-0315">Glutamine amidotransferase</keyword>
<reference evidence="13" key="1">
    <citation type="journal article" date="2014" name="Int. J. Syst. Evol. Microbiol.">
        <title>Complete genome sequence of Corynebacterium casei LMG S-19264T (=DSM 44701T), isolated from a smear-ripened cheese.</title>
        <authorList>
            <consortium name="US DOE Joint Genome Institute (JGI-PGF)"/>
            <person name="Walter F."/>
            <person name="Albersmeier A."/>
            <person name="Kalinowski J."/>
            <person name="Ruckert C."/>
        </authorList>
    </citation>
    <scope>NUCLEOTIDE SEQUENCE</scope>
    <source>
        <strain evidence="13">JCM 4391</strain>
    </source>
</reference>
<evidence type="ECO:0000256" key="6">
    <source>
        <dbReference type="ARBA" id="ARBA00022888"/>
    </source>
</evidence>
<sequence>MCGIFGCVDWGTGPDPGDLALMAAQLHHRGPDEDGTYTDAHVAFGCKRLSIVDLAGGGQPFFSEDGSVAVVCNGEIFNHRQLRDELAGRHRFRSQCDVEVIVHLYEERGMELVHALNGQFAFALHDRRRDTVFLARDHFGICPLYYRPTDDGLLFASEIKAIHAARGGPSPALDLTGLDQVLCLPALVPPRTMFEGVRSLRPGHYLQVTPAGATEHEYWDLEYPSARETAERSRSSSRASEAEYRERILAALRRAVRARLQADASIGLYVSGGLDSALVAALAAEAHDGHVSDVFSVGFTDSELDESSYQRVVADRLGYPQHRVEVSADDICRHLERTVWHSETPLRESYNVASLLLAAAARENGTKVVLAGEGSDEFFAGYSGYRFDALRPTPPHDVPAEERAHRERLWGDPDYGYDLDFRALDRIRNQLYSAELRSALDEFSCTGPAAPPLVDGSRLRGRHRMHQRSYLDVKLRLTDHLLGDHGDRMTMANSVEGRYPFLDLDFVRVAMEVPPDLKLHDFEEKYILKRAARGTVPASVAEREKFPFTAQSSAHLVRAAPEFTGDWLSPELIKRHGVFDPDEVGRLYDACRDPGHRPSTPLRTDWLMIVLTFTILCEQPARADRNTTPCRTPARLET</sequence>
<dbReference type="NCBIfam" id="TIGR01536">
    <property type="entry name" value="asn_synth_AEB"/>
    <property type="match status" value="1"/>
</dbReference>
<comment type="catalytic activity">
    <reaction evidence="8">
        <text>L-aspartate + L-glutamine + ATP + H2O = L-asparagine + L-glutamate + AMP + diphosphate + H(+)</text>
        <dbReference type="Rhea" id="RHEA:12228"/>
        <dbReference type="ChEBI" id="CHEBI:15377"/>
        <dbReference type="ChEBI" id="CHEBI:15378"/>
        <dbReference type="ChEBI" id="CHEBI:29985"/>
        <dbReference type="ChEBI" id="CHEBI:29991"/>
        <dbReference type="ChEBI" id="CHEBI:30616"/>
        <dbReference type="ChEBI" id="CHEBI:33019"/>
        <dbReference type="ChEBI" id="CHEBI:58048"/>
        <dbReference type="ChEBI" id="CHEBI:58359"/>
        <dbReference type="ChEBI" id="CHEBI:456215"/>
        <dbReference type="EC" id="6.3.5.4"/>
    </reaction>
</comment>
<keyword evidence="9" id="KW-0028">Amino-acid biosynthesis</keyword>
<dbReference type="CDD" id="cd01991">
    <property type="entry name" value="Asn_synthase_B_C"/>
    <property type="match status" value="1"/>
</dbReference>
<dbReference type="PANTHER" id="PTHR43284">
    <property type="entry name" value="ASPARAGINE SYNTHETASE (GLUTAMINE-HYDROLYZING)"/>
    <property type="match status" value="1"/>
</dbReference>
<evidence type="ECO:0000256" key="11">
    <source>
        <dbReference type="PIRSR" id="PIRSR001589-3"/>
    </source>
</evidence>
<dbReference type="CDD" id="cd00712">
    <property type="entry name" value="AsnB"/>
    <property type="match status" value="1"/>
</dbReference>
<keyword evidence="6 9" id="KW-0061">Asparagine biosynthesis</keyword>
<dbReference type="Pfam" id="PF13537">
    <property type="entry name" value="GATase_7"/>
    <property type="match status" value="1"/>
</dbReference>
<dbReference type="Gene3D" id="3.60.20.10">
    <property type="entry name" value="Glutamine Phosphoribosylpyrophosphate, subunit 1, domain 1"/>
    <property type="match status" value="1"/>
</dbReference>
<evidence type="ECO:0000256" key="2">
    <source>
        <dbReference type="ARBA" id="ARBA00005752"/>
    </source>
</evidence>
<dbReference type="InterPro" id="IPR001962">
    <property type="entry name" value="Asn_synthase"/>
</dbReference>
<dbReference type="AlphaFoldDB" id="A0A918I259"/>
<feature type="domain" description="Glutamine amidotransferase type-2" evidence="12">
    <location>
        <begin position="2"/>
        <end position="211"/>
    </location>
</feature>
<dbReference type="EMBL" id="BMTP01000011">
    <property type="protein sequence ID" value="GGU50525.1"/>
    <property type="molecule type" value="Genomic_DNA"/>
</dbReference>
<gene>
    <name evidence="13" type="ORF">GCM10010274_44090</name>
</gene>
<evidence type="ECO:0000256" key="8">
    <source>
        <dbReference type="ARBA" id="ARBA00048741"/>
    </source>
</evidence>
<dbReference type="GO" id="GO:0005829">
    <property type="term" value="C:cytosol"/>
    <property type="evidence" value="ECO:0007669"/>
    <property type="project" value="TreeGrafter"/>
</dbReference>
<evidence type="ECO:0000313" key="13">
    <source>
        <dbReference type="EMBL" id="GGU50525.1"/>
    </source>
</evidence>
<evidence type="ECO:0000256" key="5">
    <source>
        <dbReference type="ARBA" id="ARBA00022840"/>
    </source>
</evidence>
<evidence type="ECO:0000256" key="7">
    <source>
        <dbReference type="ARBA" id="ARBA00022962"/>
    </source>
</evidence>
<reference evidence="13" key="2">
    <citation type="submission" date="2020-09" db="EMBL/GenBank/DDBJ databases">
        <authorList>
            <person name="Sun Q."/>
            <person name="Ohkuma M."/>
        </authorList>
    </citation>
    <scope>NUCLEOTIDE SEQUENCE</scope>
    <source>
        <strain evidence="13">JCM 4391</strain>
    </source>
</reference>
<dbReference type="PROSITE" id="PS51278">
    <property type="entry name" value="GATASE_TYPE_2"/>
    <property type="match status" value="1"/>
</dbReference>